<organism evidence="2 3">
    <name type="scientific">Kipferlia bialata</name>
    <dbReference type="NCBI Taxonomy" id="797122"/>
    <lineage>
        <taxon>Eukaryota</taxon>
        <taxon>Metamonada</taxon>
        <taxon>Carpediemonas-like organisms</taxon>
        <taxon>Kipferlia</taxon>
    </lineage>
</organism>
<dbReference type="Proteomes" id="UP000265618">
    <property type="component" value="Unassembled WGS sequence"/>
</dbReference>
<feature type="region of interest" description="Disordered" evidence="1">
    <location>
        <begin position="31"/>
        <end position="116"/>
    </location>
</feature>
<name>A0A9K3D1A7_9EUKA</name>
<dbReference type="AlphaFoldDB" id="A0A9K3D1A7"/>
<evidence type="ECO:0000313" key="3">
    <source>
        <dbReference type="Proteomes" id="UP000265618"/>
    </source>
</evidence>
<feature type="compositionally biased region" description="Basic and acidic residues" evidence="1">
    <location>
        <begin position="394"/>
        <end position="424"/>
    </location>
</feature>
<accession>A0A9K3D1A7</accession>
<protein>
    <submittedName>
        <fullName evidence="2">Uncharacterized protein</fullName>
    </submittedName>
</protein>
<sequence length="571" mass="63469">MPAERGMDRLKACNIPFGHEHEHRAKHRTLESALKDIDTSNTTPGPDSARGIGRSTSSAASVPVREYHYYPQTQRERERREGERALSNAQRVSDRIRKRYSRPLNVRPGTTSSSEHLASFIRENDRLAKTDTPPVRLPTLPQEYIQLDRRFLPFCICLARERESGTHAVRLSQCSEAVLRSCGMEFSKDDLCTVLALVPDTVSVTVQEQIGLSGADYELRWLKGTTSPAVAAVRRDFRVALGRHTREREKGGEGEKGISTVESSYPLQTRLAVPCSRLQLPSLNGTAPPTHQHTVSIALGSLPKATLPPLPRVIPCGQMLRDLLGSVDTPQPPVKTVAQCHTGPTFTKPESTHPEAVGVRVYQGPVTVATLSVKGRRLARERDQQRPWFIEPERAPFRRGGDGEGERRHKVGKSERGRERERGKGAARGMYSPGAVELSSHTLKVCRRERESIVSGVIQRQAGSNNPHIVVPAVVLEAFRVLSVRVSASDAVPLALIAKAIQTAMEPSMSLDKASSARYLRLCIDHSGHFAQIVHVAGKEYVRKSRYGPSYSEARTALCHWLKRYTQRDWK</sequence>
<proteinExistence type="predicted"/>
<gene>
    <name evidence="2" type="ORF">KIPB_007509</name>
</gene>
<evidence type="ECO:0000256" key="1">
    <source>
        <dbReference type="SAM" id="MobiDB-lite"/>
    </source>
</evidence>
<dbReference type="EMBL" id="BDIP01002132">
    <property type="protein sequence ID" value="GIQ85780.1"/>
    <property type="molecule type" value="Genomic_DNA"/>
</dbReference>
<feature type="compositionally biased region" description="Basic and acidic residues" evidence="1">
    <location>
        <begin position="74"/>
        <end position="84"/>
    </location>
</feature>
<feature type="region of interest" description="Disordered" evidence="1">
    <location>
        <begin position="394"/>
        <end position="432"/>
    </location>
</feature>
<keyword evidence="3" id="KW-1185">Reference proteome</keyword>
<evidence type="ECO:0000313" key="2">
    <source>
        <dbReference type="EMBL" id="GIQ85780.1"/>
    </source>
</evidence>
<reference evidence="2 3" key="1">
    <citation type="journal article" date="2018" name="PLoS ONE">
        <title>The draft genome of Kipferlia bialata reveals reductive genome evolution in fornicate parasites.</title>
        <authorList>
            <person name="Tanifuji G."/>
            <person name="Takabayashi S."/>
            <person name="Kume K."/>
            <person name="Takagi M."/>
            <person name="Nakayama T."/>
            <person name="Kamikawa R."/>
            <person name="Inagaki Y."/>
            <person name="Hashimoto T."/>
        </authorList>
    </citation>
    <scope>NUCLEOTIDE SEQUENCE [LARGE SCALE GENOMIC DNA]</scope>
    <source>
        <strain evidence="2">NY0173</strain>
    </source>
</reference>
<comment type="caution">
    <text evidence="2">The sequence shown here is derived from an EMBL/GenBank/DDBJ whole genome shotgun (WGS) entry which is preliminary data.</text>
</comment>